<name>A0ACA9K3V2_9GLOM</name>
<evidence type="ECO:0000313" key="2">
    <source>
        <dbReference type="Proteomes" id="UP000789860"/>
    </source>
</evidence>
<dbReference type="Proteomes" id="UP000789860">
    <property type="component" value="Unassembled WGS sequence"/>
</dbReference>
<gene>
    <name evidence="1" type="ORF">SCALOS_LOCUS1178</name>
</gene>
<proteinExistence type="predicted"/>
<organism evidence="1 2">
    <name type="scientific">Scutellospora calospora</name>
    <dbReference type="NCBI Taxonomy" id="85575"/>
    <lineage>
        <taxon>Eukaryota</taxon>
        <taxon>Fungi</taxon>
        <taxon>Fungi incertae sedis</taxon>
        <taxon>Mucoromycota</taxon>
        <taxon>Glomeromycotina</taxon>
        <taxon>Glomeromycetes</taxon>
        <taxon>Diversisporales</taxon>
        <taxon>Gigasporaceae</taxon>
        <taxon>Scutellospora</taxon>
    </lineage>
</organism>
<reference evidence="1" key="1">
    <citation type="submission" date="2021-06" db="EMBL/GenBank/DDBJ databases">
        <authorList>
            <person name="Kallberg Y."/>
            <person name="Tangrot J."/>
            <person name="Rosling A."/>
        </authorList>
    </citation>
    <scope>NUCLEOTIDE SEQUENCE</scope>
    <source>
        <strain evidence="1">AU212A</strain>
    </source>
</reference>
<keyword evidence="2" id="KW-1185">Reference proteome</keyword>
<comment type="caution">
    <text evidence="1">The sequence shown here is derived from an EMBL/GenBank/DDBJ whole genome shotgun (WGS) entry which is preliminary data.</text>
</comment>
<accession>A0ACA9K3V2</accession>
<protein>
    <submittedName>
        <fullName evidence="1">9749_t:CDS:1</fullName>
    </submittedName>
</protein>
<dbReference type="EMBL" id="CAJVPM010000741">
    <property type="protein sequence ID" value="CAG8450881.1"/>
    <property type="molecule type" value="Genomic_DNA"/>
</dbReference>
<evidence type="ECO:0000313" key="1">
    <source>
        <dbReference type="EMBL" id="CAG8450881.1"/>
    </source>
</evidence>
<sequence length="128" mass="14744">MIRLFTFITFIIFLTLGSTIAQVYNIQCQSEIVRGQVLNITWDLVYPPPHDNGGYYIYLVPFDEPKSSSNLGYIMFSNVGYYKWAVNVNPGAYYISMNNLESNTFQVLQKESDSKKINSGGRSYIYDY</sequence>